<evidence type="ECO:0000313" key="6">
    <source>
        <dbReference type="Proteomes" id="UP000777438"/>
    </source>
</evidence>
<dbReference type="PANTHER" id="PTHR32268">
    <property type="entry name" value="HOMOSERINE O-ACETYLTRANSFERASE"/>
    <property type="match status" value="1"/>
</dbReference>
<evidence type="ECO:0000256" key="1">
    <source>
        <dbReference type="ARBA" id="ARBA00006886"/>
    </source>
</evidence>
<comment type="caution">
    <text evidence="5">The sequence shown here is derived from an EMBL/GenBank/DDBJ whole genome shotgun (WGS) entry which is preliminary data.</text>
</comment>
<accession>A0A9P9AMF3</accession>
<dbReference type="EMBL" id="JAGPYM010000019">
    <property type="protein sequence ID" value="KAH6884902.1"/>
    <property type="molecule type" value="Genomic_DNA"/>
</dbReference>
<dbReference type="PANTHER" id="PTHR32268:SF11">
    <property type="entry name" value="HOMOSERINE O-ACETYLTRANSFERASE"/>
    <property type="match status" value="1"/>
</dbReference>
<protein>
    <submittedName>
        <fullName evidence="5">Alpha/Beta hydrolase protein</fullName>
    </submittedName>
</protein>
<feature type="domain" description="AB hydrolase-1" evidence="4">
    <location>
        <begin position="70"/>
        <end position="203"/>
    </location>
</feature>
<evidence type="ECO:0000256" key="2">
    <source>
        <dbReference type="ARBA" id="ARBA00022679"/>
    </source>
</evidence>
<dbReference type="GO" id="GO:0009086">
    <property type="term" value="P:methionine biosynthetic process"/>
    <property type="evidence" value="ECO:0007669"/>
    <property type="project" value="TreeGrafter"/>
</dbReference>
<feature type="chain" id="PRO_5040251520" evidence="3">
    <location>
        <begin position="21"/>
        <end position="359"/>
    </location>
</feature>
<sequence length="359" mass="40151">MRLHTTFLLALGTLLPTTLAEDKQKWPKTKSGHYSISDFTFDSGEKLDELELHYQTLGKLKVRADGSTNAVFIMHGTTGLSEQFLNDDFASVLFNPGQVLDAEDYFIILRDSIGHGNSSKPSNTDLRASFPNYQYSDMVRADHQLLTEHFGINHTWLVMGVSMGGMHTWMWGEMYPDFMDALMPIASLPVQIAGHNRLWRKSLMELITGDPAWKGGDYEETPTSGLGGALMIQQIMLSSPAYWQKEFPTRDAVDSYVEELLPQIEHFDANDQLFAWNASSTYDPEAGLGLIKVPLTALGILERVVQNGMKPGLGKTVVVPASNKTTGHNSYIKAELWKDELELLLAKTRYKKRGEDCLA</sequence>
<gene>
    <name evidence="5" type="ORF">B0T10DRAFT_531064</name>
</gene>
<keyword evidence="2" id="KW-0808">Transferase</keyword>
<dbReference type="GO" id="GO:0009092">
    <property type="term" value="P:homoserine metabolic process"/>
    <property type="evidence" value="ECO:0007669"/>
    <property type="project" value="TreeGrafter"/>
</dbReference>
<evidence type="ECO:0000256" key="3">
    <source>
        <dbReference type="SAM" id="SignalP"/>
    </source>
</evidence>
<dbReference type="Pfam" id="PF00561">
    <property type="entry name" value="Abhydrolase_1"/>
    <property type="match status" value="1"/>
</dbReference>
<dbReference type="InterPro" id="IPR008220">
    <property type="entry name" value="HAT_MetX-like"/>
</dbReference>
<dbReference type="GO" id="GO:0016787">
    <property type="term" value="F:hydrolase activity"/>
    <property type="evidence" value="ECO:0007669"/>
    <property type="project" value="UniProtKB-KW"/>
</dbReference>
<organism evidence="5 6">
    <name type="scientific">Thelonectria olida</name>
    <dbReference type="NCBI Taxonomy" id="1576542"/>
    <lineage>
        <taxon>Eukaryota</taxon>
        <taxon>Fungi</taxon>
        <taxon>Dikarya</taxon>
        <taxon>Ascomycota</taxon>
        <taxon>Pezizomycotina</taxon>
        <taxon>Sordariomycetes</taxon>
        <taxon>Hypocreomycetidae</taxon>
        <taxon>Hypocreales</taxon>
        <taxon>Nectriaceae</taxon>
        <taxon>Thelonectria</taxon>
    </lineage>
</organism>
<dbReference type="AlphaFoldDB" id="A0A9P9AMF3"/>
<comment type="similarity">
    <text evidence="1">Belongs to the AB hydrolase superfamily. MetX family.</text>
</comment>
<proteinExistence type="inferred from homology"/>
<dbReference type="SUPFAM" id="SSF53474">
    <property type="entry name" value="alpha/beta-Hydrolases"/>
    <property type="match status" value="1"/>
</dbReference>
<dbReference type="GO" id="GO:0004414">
    <property type="term" value="F:homoserine O-acetyltransferase activity"/>
    <property type="evidence" value="ECO:0007669"/>
    <property type="project" value="TreeGrafter"/>
</dbReference>
<dbReference type="NCBIfam" id="NF005071">
    <property type="entry name" value="PRK06489.1"/>
    <property type="match status" value="1"/>
</dbReference>
<dbReference type="InterPro" id="IPR029058">
    <property type="entry name" value="AB_hydrolase_fold"/>
</dbReference>
<reference evidence="5 6" key="1">
    <citation type="journal article" date="2021" name="Nat. Commun.">
        <title>Genetic determinants of endophytism in the Arabidopsis root mycobiome.</title>
        <authorList>
            <person name="Mesny F."/>
            <person name="Miyauchi S."/>
            <person name="Thiergart T."/>
            <person name="Pickel B."/>
            <person name="Atanasova L."/>
            <person name="Karlsson M."/>
            <person name="Huettel B."/>
            <person name="Barry K.W."/>
            <person name="Haridas S."/>
            <person name="Chen C."/>
            <person name="Bauer D."/>
            <person name="Andreopoulos W."/>
            <person name="Pangilinan J."/>
            <person name="LaButti K."/>
            <person name="Riley R."/>
            <person name="Lipzen A."/>
            <person name="Clum A."/>
            <person name="Drula E."/>
            <person name="Henrissat B."/>
            <person name="Kohler A."/>
            <person name="Grigoriev I.V."/>
            <person name="Martin F.M."/>
            <person name="Hacquard S."/>
        </authorList>
    </citation>
    <scope>NUCLEOTIDE SEQUENCE [LARGE SCALE GENOMIC DNA]</scope>
    <source>
        <strain evidence="5 6">MPI-CAGE-CH-0241</strain>
    </source>
</reference>
<dbReference type="Proteomes" id="UP000777438">
    <property type="component" value="Unassembled WGS sequence"/>
</dbReference>
<dbReference type="Gene3D" id="3.40.50.1820">
    <property type="entry name" value="alpha/beta hydrolase"/>
    <property type="match status" value="1"/>
</dbReference>
<name>A0A9P9AMF3_9HYPO</name>
<evidence type="ECO:0000313" key="5">
    <source>
        <dbReference type="EMBL" id="KAH6884902.1"/>
    </source>
</evidence>
<keyword evidence="5" id="KW-0378">Hydrolase</keyword>
<keyword evidence="6" id="KW-1185">Reference proteome</keyword>
<evidence type="ECO:0000259" key="4">
    <source>
        <dbReference type="Pfam" id="PF00561"/>
    </source>
</evidence>
<dbReference type="OrthoDB" id="9972683at2759"/>
<keyword evidence="3" id="KW-0732">Signal</keyword>
<dbReference type="InterPro" id="IPR000073">
    <property type="entry name" value="AB_hydrolase_1"/>
</dbReference>
<feature type="signal peptide" evidence="3">
    <location>
        <begin position="1"/>
        <end position="20"/>
    </location>
</feature>